<dbReference type="Gene3D" id="3.10.20.90">
    <property type="entry name" value="Phosphatidylinositol 3-kinase Catalytic Subunit, Chain A, domain 1"/>
    <property type="match status" value="2"/>
</dbReference>
<keyword evidence="4" id="KW-1185">Reference proteome</keyword>
<dbReference type="InterPro" id="IPR000159">
    <property type="entry name" value="RA_dom"/>
</dbReference>
<dbReference type="InterPro" id="IPR028842">
    <property type="entry name" value="Afadin"/>
</dbReference>
<dbReference type="PROSITE" id="PS50200">
    <property type="entry name" value="RA"/>
    <property type="match status" value="2"/>
</dbReference>
<feature type="compositionally biased region" description="Basic and acidic residues" evidence="1">
    <location>
        <begin position="216"/>
        <end position="231"/>
    </location>
</feature>
<dbReference type="GO" id="GO:0050839">
    <property type="term" value="F:cell adhesion molecule binding"/>
    <property type="evidence" value="ECO:0007669"/>
    <property type="project" value="TreeGrafter"/>
</dbReference>
<dbReference type="SUPFAM" id="SSF54236">
    <property type="entry name" value="Ubiquitin-like"/>
    <property type="match status" value="2"/>
</dbReference>
<feature type="domain" description="Ras-associating" evidence="2">
    <location>
        <begin position="234"/>
        <end position="333"/>
    </location>
</feature>
<dbReference type="SMART" id="SM00314">
    <property type="entry name" value="RA"/>
    <property type="match status" value="2"/>
</dbReference>
<dbReference type="GO" id="GO:0005912">
    <property type="term" value="C:adherens junction"/>
    <property type="evidence" value="ECO:0007669"/>
    <property type="project" value="TreeGrafter"/>
</dbReference>
<feature type="compositionally biased region" description="Basic residues" evidence="1">
    <location>
        <begin position="153"/>
        <end position="163"/>
    </location>
</feature>
<reference evidence="3 4" key="1">
    <citation type="submission" date="2023-03" db="EMBL/GenBank/DDBJ databases">
        <title>Genome insight into feeding habits of ladybird beetles.</title>
        <authorList>
            <person name="Li H.-S."/>
            <person name="Huang Y.-H."/>
            <person name="Pang H."/>
        </authorList>
    </citation>
    <scope>NUCLEOTIDE SEQUENCE [LARGE SCALE GENOMIC DNA]</scope>
    <source>
        <strain evidence="3">SYSU_2023b</strain>
        <tissue evidence="3">Whole body</tissue>
    </source>
</reference>
<feature type="region of interest" description="Disordered" evidence="1">
    <location>
        <begin position="153"/>
        <end position="187"/>
    </location>
</feature>
<evidence type="ECO:0000313" key="3">
    <source>
        <dbReference type="EMBL" id="KAK9888636.1"/>
    </source>
</evidence>
<dbReference type="InterPro" id="IPR029071">
    <property type="entry name" value="Ubiquitin-like_domsf"/>
</dbReference>
<dbReference type="GO" id="GO:0007165">
    <property type="term" value="P:signal transduction"/>
    <property type="evidence" value="ECO:0007669"/>
    <property type="project" value="InterPro"/>
</dbReference>
<dbReference type="PANTHER" id="PTHR10398:SF2">
    <property type="entry name" value="AFADIN"/>
    <property type="match status" value="1"/>
</dbReference>
<dbReference type="PANTHER" id="PTHR10398">
    <property type="entry name" value="AFADIN"/>
    <property type="match status" value="1"/>
</dbReference>
<dbReference type="Proteomes" id="UP001431783">
    <property type="component" value="Unassembled WGS sequence"/>
</dbReference>
<evidence type="ECO:0000256" key="1">
    <source>
        <dbReference type="SAM" id="MobiDB-lite"/>
    </source>
</evidence>
<dbReference type="EMBL" id="JARQZJ010000121">
    <property type="protein sequence ID" value="KAK9888636.1"/>
    <property type="molecule type" value="Genomic_DNA"/>
</dbReference>
<dbReference type="GO" id="GO:0032880">
    <property type="term" value="P:regulation of protein localization"/>
    <property type="evidence" value="ECO:0007669"/>
    <property type="project" value="TreeGrafter"/>
</dbReference>
<evidence type="ECO:0000313" key="4">
    <source>
        <dbReference type="Proteomes" id="UP001431783"/>
    </source>
</evidence>
<accession>A0AAW1V6K3</accession>
<feature type="domain" description="Ras-associating" evidence="2">
    <location>
        <begin position="42"/>
        <end position="136"/>
    </location>
</feature>
<proteinExistence type="predicted"/>
<dbReference type="AlphaFoldDB" id="A0AAW1V6K3"/>
<protein>
    <recommendedName>
        <fullName evidence="2">Ras-associating domain-containing protein</fullName>
    </recommendedName>
</protein>
<gene>
    <name evidence="3" type="ORF">WA026_000864</name>
</gene>
<feature type="region of interest" description="Disordered" evidence="1">
    <location>
        <begin position="202"/>
        <end position="233"/>
    </location>
</feature>
<sequence>MHGNSLERRALEREALRNVINQWNANRLDLFELSEPNEDLEFHGVMRFYFQDSGQKVATKCIRVASDATVEDVIGTLVEKFRPDMRMLSVPSYALYELHEGCPERKMSPEEKPLLVQLNWHVDDREGRFLLKNIDDKTVNSIGSIDSNASFRRKLSKREKKQLKKQEKLSRMKSENGDINNKQDGVAEKLYTELPETSFTRSISNPEAVMRRRRQQKLEKKLQQFRSKDGGPDTGGTLKIYGEALCKDVPYKTLLLSIRDCAGAVVREMLDKYGLSRADPTQWCLVQVNTNSNGTTEFEYVLDDDECPLSILMNCPNTGKQFFQILGIFMVQL</sequence>
<dbReference type="CDD" id="cd01782">
    <property type="entry name" value="RA1_Afadin"/>
    <property type="match status" value="1"/>
</dbReference>
<evidence type="ECO:0000259" key="2">
    <source>
        <dbReference type="PROSITE" id="PS50200"/>
    </source>
</evidence>
<organism evidence="3 4">
    <name type="scientific">Henosepilachna vigintioctopunctata</name>
    <dbReference type="NCBI Taxonomy" id="420089"/>
    <lineage>
        <taxon>Eukaryota</taxon>
        <taxon>Metazoa</taxon>
        <taxon>Ecdysozoa</taxon>
        <taxon>Arthropoda</taxon>
        <taxon>Hexapoda</taxon>
        <taxon>Insecta</taxon>
        <taxon>Pterygota</taxon>
        <taxon>Neoptera</taxon>
        <taxon>Endopterygota</taxon>
        <taxon>Coleoptera</taxon>
        <taxon>Polyphaga</taxon>
        <taxon>Cucujiformia</taxon>
        <taxon>Coccinelloidea</taxon>
        <taxon>Coccinellidae</taxon>
        <taxon>Epilachninae</taxon>
        <taxon>Epilachnini</taxon>
        <taxon>Henosepilachna</taxon>
    </lineage>
</organism>
<feature type="compositionally biased region" description="Basic and acidic residues" evidence="1">
    <location>
        <begin position="164"/>
        <end position="176"/>
    </location>
</feature>
<dbReference type="Pfam" id="PF00788">
    <property type="entry name" value="RA"/>
    <property type="match status" value="2"/>
</dbReference>
<comment type="caution">
    <text evidence="3">The sequence shown here is derived from an EMBL/GenBank/DDBJ whole genome shotgun (WGS) entry which is preliminary data.</text>
</comment>
<name>A0AAW1V6K3_9CUCU</name>